<evidence type="ECO:0000256" key="1">
    <source>
        <dbReference type="ARBA" id="ARBA00022737"/>
    </source>
</evidence>
<feature type="chain" id="PRO_5045075850" evidence="2">
    <location>
        <begin position="22"/>
        <end position="543"/>
    </location>
</feature>
<keyword evidence="2" id="KW-0732">Signal</keyword>
<dbReference type="PANTHER" id="PTHR24036">
    <property type="entry name" value="SKELETOR-RELATED"/>
    <property type="match status" value="1"/>
</dbReference>
<dbReference type="EMBL" id="AP028915">
    <property type="protein sequence ID" value="BES96139.1"/>
    <property type="molecule type" value="Genomic_DNA"/>
</dbReference>
<dbReference type="SMART" id="SM00686">
    <property type="entry name" value="DM13"/>
    <property type="match status" value="2"/>
</dbReference>
<reference evidence="4 5" key="1">
    <citation type="submission" date="2023-09" db="EMBL/GenBank/DDBJ databases">
        <title>Nesidiocoris tenuis whole genome shotgun sequence.</title>
        <authorList>
            <person name="Shibata T."/>
            <person name="Shimoda M."/>
            <person name="Kobayashi T."/>
            <person name="Uehara T."/>
        </authorList>
    </citation>
    <scope>NUCLEOTIDE SEQUENCE [LARGE SCALE GENOMIC DNA]</scope>
    <source>
        <strain evidence="4 5">Japan</strain>
    </source>
</reference>
<evidence type="ECO:0000259" key="3">
    <source>
        <dbReference type="PROSITE" id="PS51549"/>
    </source>
</evidence>
<feature type="domain" description="DM13" evidence="3">
    <location>
        <begin position="142"/>
        <end position="249"/>
    </location>
</feature>
<dbReference type="PROSITE" id="PS51549">
    <property type="entry name" value="DM13"/>
    <property type="match status" value="2"/>
</dbReference>
<evidence type="ECO:0000313" key="4">
    <source>
        <dbReference type="EMBL" id="BES96139.1"/>
    </source>
</evidence>
<dbReference type="PANTHER" id="PTHR24036:SF13">
    <property type="entry name" value="PROTEIN SKELETOR, ISOFORMS D_E"/>
    <property type="match status" value="1"/>
</dbReference>
<dbReference type="InterPro" id="IPR019545">
    <property type="entry name" value="DM13_domain"/>
</dbReference>
<evidence type="ECO:0000313" key="5">
    <source>
        <dbReference type="Proteomes" id="UP001307889"/>
    </source>
</evidence>
<accession>A0ABN7AX93</accession>
<keyword evidence="5" id="KW-1185">Reference proteome</keyword>
<dbReference type="Pfam" id="PF10517">
    <property type="entry name" value="DM13"/>
    <property type="match status" value="2"/>
</dbReference>
<feature type="domain" description="DM13" evidence="3">
    <location>
        <begin position="27"/>
        <end position="134"/>
    </location>
</feature>
<dbReference type="InterPro" id="IPR052126">
    <property type="entry name" value="Spindle_Org/Thrombomodulin"/>
</dbReference>
<name>A0ABN7AX93_9HEMI</name>
<sequence length="543" mass="60858">MVRFAALLVAIALAQIHGTQGAAEYFGRYIGPLSRLLHSVSGEVYAVDARTLHIRDFTYDGEGPAAFFYAGNTKVVGPGGFFVRDENGSNGVLKKYNKKHITVTLPEGKTLHNIKWFSVWCDEFQVNFGEVQIPRGLDFPKPQKIGALTGVHNVGSDHIVVVDAQTLLIPSFSYDGEAPDAKFWVGRGPKPSPQGIRVPDENGKTIPLRKYDRKTIVLTLPGELTIFDIGHFGVWCEAFTVDFGHVQIPPALNVPPSLKMLGVSPQKRSPALQQYLSQLEPHHEQNVGFENVLPLFSNQEIVRPTTFRPPTAHRFAAPIARSLFQNAQPSSPGVQIQPAVSLTPEPIVFTQIGNSPLQRVFPNQRLVQASWQLRPEQESNQPQPSFIHTQQNVIVQQNQQQQADQQQRYPMPSQIQEVPNLILQPSLNYVQQVVAQTVAPGQQPIIQPPSQYLQIPNDIVPQIAYNTLQESLSPPEPVFYQRPPLLTAASNTIQQQILPQRRDLRYLPTPKTPVQDLPNPYQEFAERRSFEEQNQQQQFAYRG</sequence>
<dbReference type="Proteomes" id="UP001307889">
    <property type="component" value="Chromosome 7"/>
</dbReference>
<protein>
    <submittedName>
        <fullName evidence="4">Electron transfer DM13</fullName>
    </submittedName>
</protein>
<keyword evidence="1" id="KW-0677">Repeat</keyword>
<feature type="signal peptide" evidence="2">
    <location>
        <begin position="1"/>
        <end position="21"/>
    </location>
</feature>
<proteinExistence type="predicted"/>
<organism evidence="4 5">
    <name type="scientific">Nesidiocoris tenuis</name>
    <dbReference type="NCBI Taxonomy" id="355587"/>
    <lineage>
        <taxon>Eukaryota</taxon>
        <taxon>Metazoa</taxon>
        <taxon>Ecdysozoa</taxon>
        <taxon>Arthropoda</taxon>
        <taxon>Hexapoda</taxon>
        <taxon>Insecta</taxon>
        <taxon>Pterygota</taxon>
        <taxon>Neoptera</taxon>
        <taxon>Paraneoptera</taxon>
        <taxon>Hemiptera</taxon>
        <taxon>Heteroptera</taxon>
        <taxon>Panheteroptera</taxon>
        <taxon>Cimicomorpha</taxon>
        <taxon>Miridae</taxon>
        <taxon>Dicyphina</taxon>
        <taxon>Nesidiocoris</taxon>
    </lineage>
</organism>
<gene>
    <name evidence="4" type="ORF">NTJ_08948</name>
</gene>
<evidence type="ECO:0000256" key="2">
    <source>
        <dbReference type="SAM" id="SignalP"/>
    </source>
</evidence>